<feature type="region of interest" description="Disordered" evidence="1">
    <location>
        <begin position="388"/>
        <end position="426"/>
    </location>
</feature>
<feature type="region of interest" description="Disordered" evidence="1">
    <location>
        <begin position="102"/>
        <end position="158"/>
    </location>
</feature>
<dbReference type="GeneID" id="109088062"/>
<proteinExistence type="predicted"/>
<dbReference type="Proteomes" id="UP001155660">
    <property type="component" value="Chromosome B3"/>
</dbReference>
<name>A0A9Q9W5U2_CYPCA</name>
<accession>A0A9Q9W5U2</accession>
<feature type="compositionally biased region" description="Polar residues" evidence="1">
    <location>
        <begin position="108"/>
        <end position="122"/>
    </location>
</feature>
<feature type="compositionally biased region" description="Polar residues" evidence="1">
    <location>
        <begin position="388"/>
        <end position="403"/>
    </location>
</feature>
<gene>
    <name evidence="2" type="primary">LOC109088062</name>
</gene>
<protein>
    <submittedName>
        <fullName evidence="2">Uncharacterized protein LOC109088062</fullName>
    </submittedName>
</protein>
<feature type="region of interest" description="Disordered" evidence="1">
    <location>
        <begin position="65"/>
        <end position="86"/>
    </location>
</feature>
<sequence>MGLILHEIDFKVTYRPGSQNNRADALSRLHQADPEPESPEPILPRAMILSPIQWDLNRLIEQENLQHPAPPGEPGDDAVPPPPAIEEDNSIFRVRAILDSRRRGPSTGVPSFSPTFTETIQTAPLPRGRGRPRRRSRSQPSGAARGGGDYSSVNGSDPEFEEGQSYVVKNFTLSHKYRRPCLFANQATIKFKTTPLAITEEAKKAAKEALCPPSPLKTGEDDIFDNGSYLSLQEQIEKVEVARMTRLQVPILDLRIKCGSTVQDISLWREEALSELYVGDMVELTHLKATITPDGKGKFASSNYTTVKIIDWQIQEEELEIIGVSEKNDKLILLDSRLDNYVVPAHFYAGDLDDLVNQLPLKMKVRDIQRHVLEIECLDSPKSKGSLNLLQDGTSLDPGQSGESLDGDMESLDAAESMESLDPIDC</sequence>
<evidence type="ECO:0000313" key="2">
    <source>
        <dbReference type="RefSeq" id="XP_042577382.1"/>
    </source>
</evidence>
<feature type="compositionally biased region" description="Pro residues" evidence="1">
    <location>
        <begin position="68"/>
        <end position="84"/>
    </location>
</feature>
<feature type="compositionally biased region" description="Basic residues" evidence="1">
    <location>
        <begin position="128"/>
        <end position="137"/>
    </location>
</feature>
<dbReference type="RefSeq" id="XP_042577382.1">
    <property type="nucleotide sequence ID" value="XM_042721448.1"/>
</dbReference>
<reference evidence="2" key="1">
    <citation type="submission" date="2025-08" db="UniProtKB">
        <authorList>
            <consortium name="RefSeq"/>
        </authorList>
    </citation>
    <scope>IDENTIFICATION</scope>
    <source>
        <tissue evidence="2">Muscle</tissue>
    </source>
</reference>
<organism evidence="2">
    <name type="scientific">Cyprinus carpio</name>
    <name type="common">Common carp</name>
    <dbReference type="NCBI Taxonomy" id="7962"/>
    <lineage>
        <taxon>Eukaryota</taxon>
        <taxon>Metazoa</taxon>
        <taxon>Chordata</taxon>
        <taxon>Craniata</taxon>
        <taxon>Vertebrata</taxon>
        <taxon>Euteleostomi</taxon>
        <taxon>Actinopterygii</taxon>
        <taxon>Neopterygii</taxon>
        <taxon>Teleostei</taxon>
        <taxon>Ostariophysi</taxon>
        <taxon>Cypriniformes</taxon>
        <taxon>Cyprinidae</taxon>
        <taxon>Cyprininae</taxon>
        <taxon>Cyprinus</taxon>
    </lineage>
</organism>
<dbReference type="OrthoDB" id="8880272at2759"/>
<dbReference type="KEGG" id="ccar:109088062"/>
<evidence type="ECO:0000256" key="1">
    <source>
        <dbReference type="SAM" id="MobiDB-lite"/>
    </source>
</evidence>
<dbReference type="AlphaFoldDB" id="A0A9Q9W5U2"/>